<dbReference type="InterPro" id="IPR023753">
    <property type="entry name" value="FAD/NAD-binding_dom"/>
</dbReference>
<evidence type="ECO:0000259" key="3">
    <source>
        <dbReference type="Pfam" id="PF07992"/>
    </source>
</evidence>
<dbReference type="PRINTS" id="PR00469">
    <property type="entry name" value="PNDRDTASEII"/>
</dbReference>
<organism evidence="4 5">
    <name type="scientific">Adhaeribacter rhizoryzae</name>
    <dbReference type="NCBI Taxonomy" id="2607907"/>
    <lineage>
        <taxon>Bacteria</taxon>
        <taxon>Pseudomonadati</taxon>
        <taxon>Bacteroidota</taxon>
        <taxon>Cytophagia</taxon>
        <taxon>Cytophagales</taxon>
        <taxon>Hymenobacteraceae</taxon>
        <taxon>Adhaeribacter</taxon>
    </lineage>
</organism>
<proteinExistence type="predicted"/>
<dbReference type="RefSeq" id="WP_150088935.1">
    <property type="nucleotide sequence ID" value="NZ_VWSF01000009.1"/>
</dbReference>
<name>A0A5M6DFJ7_9BACT</name>
<accession>A0A5M6DFJ7</accession>
<dbReference type="Pfam" id="PF07992">
    <property type="entry name" value="Pyr_redox_2"/>
    <property type="match status" value="1"/>
</dbReference>
<comment type="caution">
    <text evidence="4">The sequence shown here is derived from an EMBL/GenBank/DDBJ whole genome shotgun (WGS) entry which is preliminary data.</text>
</comment>
<dbReference type="GO" id="GO:0016491">
    <property type="term" value="F:oxidoreductase activity"/>
    <property type="evidence" value="ECO:0007669"/>
    <property type="project" value="UniProtKB-KW"/>
</dbReference>
<sequence>MVTKNEFEVIIIGGSYAGLSAAMSLGRALRRVLIIDSGKPCNRQTPHSHNFITQDGNTPSQIAEAAKAQVLKYNTVQFQEALAVNGSKTNSGFKIEAQDGAIFTAKKLIFATGLTDVFPEINGFAECWGISVLHCPYCHGYEYSNQKTGILTNGDVAFELSKLIKNWTKDLTIFTNGPSALTPEQVNLIKKNGIEIEQKEIEQFVHNRGQIERIVFKDQSEISVNALYARPNLVQHCSIPAALGCELTEQGLLKTDMMQKTTVPGVIACGDNATFGRAVSVAVAAGTMAGASANKELIEEEFSSVS</sequence>
<dbReference type="AlphaFoldDB" id="A0A5M6DFJ7"/>
<dbReference type="EMBL" id="VWSF01000009">
    <property type="protein sequence ID" value="KAA5545052.1"/>
    <property type="molecule type" value="Genomic_DNA"/>
</dbReference>
<dbReference type="InterPro" id="IPR050097">
    <property type="entry name" value="Ferredoxin-NADP_redctase_2"/>
</dbReference>
<evidence type="ECO:0000313" key="5">
    <source>
        <dbReference type="Proteomes" id="UP000323426"/>
    </source>
</evidence>
<feature type="domain" description="FAD/NAD(P)-binding" evidence="3">
    <location>
        <begin position="8"/>
        <end position="286"/>
    </location>
</feature>
<dbReference type="SUPFAM" id="SSF51905">
    <property type="entry name" value="FAD/NAD(P)-binding domain"/>
    <property type="match status" value="1"/>
</dbReference>
<gene>
    <name evidence="4" type="ORF">F0145_13435</name>
</gene>
<evidence type="ECO:0000256" key="1">
    <source>
        <dbReference type="ARBA" id="ARBA00022630"/>
    </source>
</evidence>
<dbReference type="PRINTS" id="PR00368">
    <property type="entry name" value="FADPNR"/>
</dbReference>
<dbReference type="InterPro" id="IPR036188">
    <property type="entry name" value="FAD/NAD-bd_sf"/>
</dbReference>
<protein>
    <submittedName>
        <fullName evidence="4">NAD(P)/FAD-dependent oxidoreductase</fullName>
    </submittedName>
</protein>
<keyword evidence="1" id="KW-0285">Flavoprotein</keyword>
<dbReference type="Proteomes" id="UP000323426">
    <property type="component" value="Unassembled WGS sequence"/>
</dbReference>
<reference evidence="4 5" key="1">
    <citation type="submission" date="2019-09" db="EMBL/GenBank/DDBJ databases">
        <title>Genome sequence and assembly of Adhaeribacter sp.</title>
        <authorList>
            <person name="Chhetri G."/>
        </authorList>
    </citation>
    <scope>NUCLEOTIDE SEQUENCE [LARGE SCALE GENOMIC DNA]</scope>
    <source>
        <strain evidence="4 5">DK36</strain>
    </source>
</reference>
<evidence type="ECO:0000313" key="4">
    <source>
        <dbReference type="EMBL" id="KAA5545052.1"/>
    </source>
</evidence>
<dbReference type="PANTHER" id="PTHR48105">
    <property type="entry name" value="THIOREDOXIN REDUCTASE 1-RELATED-RELATED"/>
    <property type="match status" value="1"/>
</dbReference>
<keyword evidence="5" id="KW-1185">Reference proteome</keyword>
<keyword evidence="2" id="KW-0560">Oxidoreductase</keyword>
<dbReference type="Gene3D" id="3.50.50.60">
    <property type="entry name" value="FAD/NAD(P)-binding domain"/>
    <property type="match status" value="2"/>
</dbReference>
<evidence type="ECO:0000256" key="2">
    <source>
        <dbReference type="ARBA" id="ARBA00023002"/>
    </source>
</evidence>